<sequence length="406" mass="45229">MPEGTEPAWIWKSLLYREFGRKVKEIEMANDFYVHTDTPATAQAIVARFDGTGCGEKSHLYKKAISVKAIPMTEAPEEDRVRLRLTDFLKTEAHMPRTKTVLVRGLPHGHPKAAVKAMCDQIIDDWNINDDPALGPLTKDLQPRVLHIEMGIMTNDALVRFTSWEVADEMVAVLNGGFWNNATTYAECVPNSELDEVMPDKTTQGATAKLFIGGVKPGASFNDIRDLFHPHVPKDIHMAPGGRRFAFVFLPKNAAEKFMNDFPNGKRHGGWTYHVTYADKKGKANPRKMTQSYQSSVPATWGALAASARNNPIGKASSTEKENTAVKFETQIPVMSTVRLSGLVFSTSQDLVRDFCEMHNVYPQEIHVVNGQATIKFRGSRDADHAALILNQKKIQQKKVVAVKVD</sequence>
<keyword evidence="2" id="KW-1185">Reference proteome</keyword>
<organism evidence="1 2">
    <name type="scientific">Paraconiothyrium brasiliense</name>
    <dbReference type="NCBI Taxonomy" id="300254"/>
    <lineage>
        <taxon>Eukaryota</taxon>
        <taxon>Fungi</taxon>
        <taxon>Dikarya</taxon>
        <taxon>Ascomycota</taxon>
        <taxon>Pezizomycotina</taxon>
        <taxon>Dothideomycetes</taxon>
        <taxon>Pleosporomycetidae</taxon>
        <taxon>Pleosporales</taxon>
        <taxon>Massarineae</taxon>
        <taxon>Didymosphaeriaceae</taxon>
        <taxon>Paraconiothyrium</taxon>
    </lineage>
</organism>
<evidence type="ECO:0000313" key="2">
    <source>
        <dbReference type="Proteomes" id="UP001521785"/>
    </source>
</evidence>
<dbReference type="InterPro" id="IPR035979">
    <property type="entry name" value="RBD_domain_sf"/>
</dbReference>
<dbReference type="EMBL" id="JAKJXO020000004">
    <property type="protein sequence ID" value="KAL1606505.1"/>
    <property type="molecule type" value="Genomic_DNA"/>
</dbReference>
<dbReference type="CDD" id="cd00590">
    <property type="entry name" value="RRM_SF"/>
    <property type="match status" value="1"/>
</dbReference>
<evidence type="ECO:0000313" key="1">
    <source>
        <dbReference type="EMBL" id="KAL1606505.1"/>
    </source>
</evidence>
<protein>
    <recommendedName>
        <fullName evidence="3">RRM domain-containing protein</fullName>
    </recommendedName>
</protein>
<proteinExistence type="predicted"/>
<evidence type="ECO:0008006" key="3">
    <source>
        <dbReference type="Google" id="ProtNLM"/>
    </source>
</evidence>
<dbReference type="Proteomes" id="UP001521785">
    <property type="component" value="Unassembled WGS sequence"/>
</dbReference>
<gene>
    <name evidence="1" type="ORF">SLS60_003910</name>
</gene>
<dbReference type="SUPFAM" id="SSF54928">
    <property type="entry name" value="RNA-binding domain, RBD"/>
    <property type="match status" value="1"/>
</dbReference>
<reference evidence="1 2" key="1">
    <citation type="submission" date="2024-02" db="EMBL/GenBank/DDBJ databases">
        <title>De novo assembly and annotation of 12 fungi associated with fruit tree decline syndrome in Ontario, Canada.</title>
        <authorList>
            <person name="Sulman M."/>
            <person name="Ellouze W."/>
            <person name="Ilyukhin E."/>
        </authorList>
    </citation>
    <scope>NUCLEOTIDE SEQUENCE [LARGE SCALE GENOMIC DNA]</scope>
    <source>
        <strain evidence="1 2">M42-189</strain>
    </source>
</reference>
<accession>A0ABR3RPZ1</accession>
<name>A0ABR3RPZ1_9PLEO</name>
<comment type="caution">
    <text evidence="1">The sequence shown here is derived from an EMBL/GenBank/DDBJ whole genome shotgun (WGS) entry which is preliminary data.</text>
</comment>